<gene>
    <name evidence="1" type="ORF">M2280_006306</name>
</gene>
<protein>
    <submittedName>
        <fullName evidence="1">Uncharacterized protein</fullName>
    </submittedName>
</protein>
<evidence type="ECO:0000313" key="1">
    <source>
        <dbReference type="EMBL" id="MDH6285042.1"/>
    </source>
</evidence>
<name>A0ABT6ML49_9NOCA</name>
<reference evidence="1 2" key="1">
    <citation type="submission" date="2023-04" db="EMBL/GenBank/DDBJ databases">
        <title>Forest soil microbial communities from Buena Vista Peninsula, Colon Province, Panama.</title>
        <authorList>
            <person name="Bouskill N."/>
        </authorList>
    </citation>
    <scope>NUCLEOTIDE SEQUENCE [LARGE SCALE GENOMIC DNA]</scope>
    <source>
        <strain evidence="1 2">CFH S0262</strain>
    </source>
</reference>
<accession>A0ABT6ML49</accession>
<organism evidence="1 2">
    <name type="scientific">Prescottella agglutinans</name>
    <dbReference type="NCBI Taxonomy" id="1644129"/>
    <lineage>
        <taxon>Bacteria</taxon>
        <taxon>Bacillati</taxon>
        <taxon>Actinomycetota</taxon>
        <taxon>Actinomycetes</taxon>
        <taxon>Mycobacteriales</taxon>
        <taxon>Nocardiaceae</taxon>
        <taxon>Prescottella</taxon>
    </lineage>
</organism>
<dbReference type="EMBL" id="JARXVC010000035">
    <property type="protein sequence ID" value="MDH6285042.1"/>
    <property type="molecule type" value="Genomic_DNA"/>
</dbReference>
<evidence type="ECO:0000313" key="2">
    <source>
        <dbReference type="Proteomes" id="UP001160334"/>
    </source>
</evidence>
<dbReference type="Proteomes" id="UP001160334">
    <property type="component" value="Unassembled WGS sequence"/>
</dbReference>
<proteinExistence type="predicted"/>
<sequence>MDPPPAGRGDRDQAGKCYWGTVVRRFTVVPHLAVDGIYSETMPTGFSAGCGGQALWLLMGTSNGRDERPLVEEILAATSRSDAEMREQTDTWLTMARSVADLPAGEPWPAWSTGELLAVALILNDEQRLQALGYTADQAVNRLRFDLQLPTVAEAAERFAELRTRL</sequence>
<comment type="caution">
    <text evidence="1">The sequence shown here is derived from an EMBL/GenBank/DDBJ whole genome shotgun (WGS) entry which is preliminary data.</text>
</comment>
<keyword evidence="2" id="KW-1185">Reference proteome</keyword>